<dbReference type="Pfam" id="PF22694">
    <property type="entry name" value="CtpB_N-like"/>
    <property type="match status" value="1"/>
</dbReference>
<dbReference type="Pfam" id="PF13180">
    <property type="entry name" value="PDZ_2"/>
    <property type="match status" value="1"/>
</dbReference>
<evidence type="ECO:0000313" key="7">
    <source>
        <dbReference type="EMBL" id="MBM7561939.1"/>
    </source>
</evidence>
<dbReference type="SMART" id="SM00245">
    <property type="entry name" value="TSPc"/>
    <property type="match status" value="1"/>
</dbReference>
<dbReference type="SMART" id="SM00228">
    <property type="entry name" value="PDZ"/>
    <property type="match status" value="1"/>
</dbReference>
<dbReference type="InterPro" id="IPR004447">
    <property type="entry name" value="Peptidase_S41A"/>
</dbReference>
<dbReference type="GO" id="GO:0006508">
    <property type="term" value="P:proteolysis"/>
    <property type="evidence" value="ECO:0007669"/>
    <property type="project" value="UniProtKB-KW"/>
</dbReference>
<keyword evidence="2 5" id="KW-0645">Protease</keyword>
<dbReference type="InterPro" id="IPR055210">
    <property type="entry name" value="CtpA/B_N"/>
</dbReference>
<dbReference type="NCBIfam" id="TIGR00225">
    <property type="entry name" value="prc"/>
    <property type="match status" value="1"/>
</dbReference>
<dbReference type="Gene3D" id="3.30.750.44">
    <property type="match status" value="1"/>
</dbReference>
<dbReference type="PROSITE" id="PS50106">
    <property type="entry name" value="PDZ"/>
    <property type="match status" value="1"/>
</dbReference>
<evidence type="ECO:0000256" key="4">
    <source>
        <dbReference type="ARBA" id="ARBA00022825"/>
    </source>
</evidence>
<evidence type="ECO:0000256" key="3">
    <source>
        <dbReference type="ARBA" id="ARBA00022801"/>
    </source>
</evidence>
<keyword evidence="8" id="KW-1185">Reference proteome</keyword>
<dbReference type="PANTHER" id="PTHR32060:SF30">
    <property type="entry name" value="CARBOXY-TERMINAL PROCESSING PROTEASE CTPA"/>
    <property type="match status" value="1"/>
</dbReference>
<evidence type="ECO:0000256" key="5">
    <source>
        <dbReference type="RuleBase" id="RU004404"/>
    </source>
</evidence>
<gene>
    <name evidence="7" type="ORF">JOC49_001482</name>
</gene>
<dbReference type="EC" id="3.4.21.102" evidence="7"/>
<dbReference type="RefSeq" id="WP_204663909.1">
    <property type="nucleotide sequence ID" value="NZ_JAFBDT010000010.1"/>
</dbReference>
<proteinExistence type="inferred from homology"/>
<keyword evidence="4 5" id="KW-0720">Serine protease</keyword>
<dbReference type="Pfam" id="PF03572">
    <property type="entry name" value="Peptidase_S41"/>
    <property type="match status" value="1"/>
</dbReference>
<dbReference type="SUPFAM" id="SSF52096">
    <property type="entry name" value="ClpP/crotonase"/>
    <property type="match status" value="1"/>
</dbReference>
<feature type="domain" description="PDZ" evidence="6">
    <location>
        <begin position="101"/>
        <end position="170"/>
    </location>
</feature>
<evidence type="ECO:0000259" key="6">
    <source>
        <dbReference type="PROSITE" id="PS50106"/>
    </source>
</evidence>
<dbReference type="CDD" id="cd07560">
    <property type="entry name" value="Peptidase_S41_CPP"/>
    <property type="match status" value="1"/>
</dbReference>
<dbReference type="InterPro" id="IPR001478">
    <property type="entry name" value="PDZ"/>
</dbReference>
<evidence type="ECO:0000256" key="2">
    <source>
        <dbReference type="ARBA" id="ARBA00022670"/>
    </source>
</evidence>
<reference evidence="7 8" key="1">
    <citation type="submission" date="2021-01" db="EMBL/GenBank/DDBJ databases">
        <title>Genomic Encyclopedia of Type Strains, Phase IV (KMG-IV): sequencing the most valuable type-strain genomes for metagenomic binning, comparative biology and taxonomic classification.</title>
        <authorList>
            <person name="Goeker M."/>
        </authorList>
    </citation>
    <scope>NUCLEOTIDE SEQUENCE [LARGE SCALE GENOMIC DNA]</scope>
    <source>
        <strain evidence="7 8">DSM 24436</strain>
    </source>
</reference>
<organism evidence="7 8">
    <name type="scientific">Fusibacter tunisiensis</name>
    <dbReference type="NCBI Taxonomy" id="1008308"/>
    <lineage>
        <taxon>Bacteria</taxon>
        <taxon>Bacillati</taxon>
        <taxon>Bacillota</taxon>
        <taxon>Clostridia</taxon>
        <taxon>Eubacteriales</taxon>
        <taxon>Eubacteriales Family XII. Incertae Sedis</taxon>
        <taxon>Fusibacter</taxon>
    </lineage>
</organism>
<dbReference type="InterPro" id="IPR036034">
    <property type="entry name" value="PDZ_sf"/>
</dbReference>
<accession>A0ABS2MRA2</accession>
<sequence length="404" mass="44797">MKKKTAILIGLLLVITTAATTFFVTTFIQIDLGDKVVISRKDLEDFRSFYGTYESVEDLKSYIEENYYLEVEESLLIDGMKQGLFDVLEDPYSLYMDSEEFQSYMESSTGEYAGIGLYLTPNDKDQIEVVSPIEDTPADSVGLLAKDVITGVNGVSYTAEQMDEAIKQIKGEPGTSITLTIYRPSQNKSFDVEIERAWIDIKVVKARMLDSEIGYLRLTTFDENSAREFDENAKDLISQGAKGIVLDLRQNPGGYLSQTVKIADAMLGKALIVYTEGRNGDNGTYESDARKYDVNWVVLIDQGSASASEILTGALKDHGQATIVGTTTFGKGVVQVVVPHEGDSGFKLTTSQYFTPSGAYIHGVGIEPDVFIELDEGYYEIEEPTDEDDNQLMKALEIIKEQLE</sequence>
<keyword evidence="3 5" id="KW-0378">Hydrolase</keyword>
<comment type="similarity">
    <text evidence="1 5">Belongs to the peptidase S41A family.</text>
</comment>
<dbReference type="Gene3D" id="2.30.42.10">
    <property type="match status" value="1"/>
</dbReference>
<comment type="caution">
    <text evidence="7">The sequence shown here is derived from an EMBL/GenBank/DDBJ whole genome shotgun (WGS) entry which is preliminary data.</text>
</comment>
<evidence type="ECO:0000313" key="8">
    <source>
        <dbReference type="Proteomes" id="UP000767854"/>
    </source>
</evidence>
<dbReference type="PANTHER" id="PTHR32060">
    <property type="entry name" value="TAIL-SPECIFIC PROTEASE"/>
    <property type="match status" value="1"/>
</dbReference>
<dbReference type="Gene3D" id="3.90.226.10">
    <property type="entry name" value="2-enoyl-CoA Hydratase, Chain A, domain 1"/>
    <property type="match status" value="1"/>
</dbReference>
<dbReference type="GO" id="GO:0004252">
    <property type="term" value="F:serine-type endopeptidase activity"/>
    <property type="evidence" value="ECO:0007669"/>
    <property type="project" value="UniProtKB-EC"/>
</dbReference>
<protein>
    <submittedName>
        <fullName evidence="7">Carboxyl-terminal processing protease</fullName>
        <ecNumber evidence="7">3.4.21.102</ecNumber>
    </submittedName>
</protein>
<evidence type="ECO:0000256" key="1">
    <source>
        <dbReference type="ARBA" id="ARBA00009179"/>
    </source>
</evidence>
<dbReference type="CDD" id="cd06782">
    <property type="entry name" value="cpPDZ_CPP-like"/>
    <property type="match status" value="1"/>
</dbReference>
<dbReference type="InterPro" id="IPR029045">
    <property type="entry name" value="ClpP/crotonase-like_dom_sf"/>
</dbReference>
<dbReference type="EMBL" id="JAFBDT010000010">
    <property type="protein sequence ID" value="MBM7561939.1"/>
    <property type="molecule type" value="Genomic_DNA"/>
</dbReference>
<dbReference type="SUPFAM" id="SSF50156">
    <property type="entry name" value="PDZ domain-like"/>
    <property type="match status" value="1"/>
</dbReference>
<name>A0ABS2MRA2_9FIRM</name>
<dbReference type="Proteomes" id="UP000767854">
    <property type="component" value="Unassembled WGS sequence"/>
</dbReference>
<dbReference type="InterPro" id="IPR005151">
    <property type="entry name" value="Tail-specific_protease"/>
</dbReference>